<name>A0A9P6UG41_9FUNG</name>
<feature type="compositionally biased region" description="Basic and acidic residues" evidence="1">
    <location>
        <begin position="140"/>
        <end position="149"/>
    </location>
</feature>
<feature type="region of interest" description="Disordered" evidence="1">
    <location>
        <begin position="139"/>
        <end position="174"/>
    </location>
</feature>
<dbReference type="OrthoDB" id="2410357at2759"/>
<reference evidence="2" key="1">
    <citation type="journal article" date="2020" name="Fungal Divers.">
        <title>Resolving the Mortierellaceae phylogeny through synthesis of multi-gene phylogenetics and phylogenomics.</title>
        <authorList>
            <person name="Vandepol N."/>
            <person name="Liber J."/>
            <person name="Desiro A."/>
            <person name="Na H."/>
            <person name="Kennedy M."/>
            <person name="Barry K."/>
            <person name="Grigoriev I.V."/>
            <person name="Miller A.N."/>
            <person name="O'Donnell K."/>
            <person name="Stajich J.E."/>
            <person name="Bonito G."/>
        </authorList>
    </citation>
    <scope>NUCLEOTIDE SEQUENCE</scope>
    <source>
        <strain evidence="2">NVP60</strain>
    </source>
</reference>
<comment type="caution">
    <text evidence="2">The sequence shown here is derived from an EMBL/GenBank/DDBJ whole genome shotgun (WGS) entry which is preliminary data.</text>
</comment>
<evidence type="ECO:0000313" key="3">
    <source>
        <dbReference type="Proteomes" id="UP000823405"/>
    </source>
</evidence>
<gene>
    <name evidence="2" type="ORF">BGZ97_005961</name>
</gene>
<sequence>MATLFAQNPITLRNPFSLLESDFNLEGPSTSTIISAATTATTFKTDDADLDLSTCDDEDDSDNDNDDDEIYHWQTSDSGSESASSPDVQTLEPLHLSTGKDGFTNISKAKTARSINSLAVSCPEHRGAWVLKVNKKHRNKAQEPQHHQPTETAAISTQTHDKRRLSFTSADSSSSFSESMTKATRVEFENGDLDDALYMDMTEHELSKSSKASKIKNNRIAISYERELAKDLRCFSEETDKVDKKLLRSHHHLRPSKSVGSRKGNKKAFIDEL</sequence>
<feature type="compositionally biased region" description="Low complexity" evidence="1">
    <location>
        <begin position="76"/>
        <end position="85"/>
    </location>
</feature>
<dbReference type="EMBL" id="JAAAIN010002656">
    <property type="protein sequence ID" value="KAG0291221.1"/>
    <property type="molecule type" value="Genomic_DNA"/>
</dbReference>
<evidence type="ECO:0000256" key="1">
    <source>
        <dbReference type="SAM" id="MobiDB-lite"/>
    </source>
</evidence>
<dbReference type="Proteomes" id="UP000823405">
    <property type="component" value="Unassembled WGS sequence"/>
</dbReference>
<accession>A0A9P6UG41</accession>
<proteinExistence type="predicted"/>
<dbReference type="AlphaFoldDB" id="A0A9P6UG41"/>
<feature type="region of interest" description="Disordered" evidence="1">
    <location>
        <begin position="54"/>
        <end position="103"/>
    </location>
</feature>
<feature type="region of interest" description="Disordered" evidence="1">
    <location>
        <begin position="246"/>
        <end position="273"/>
    </location>
</feature>
<protein>
    <submittedName>
        <fullName evidence="2">Uncharacterized protein</fullName>
    </submittedName>
</protein>
<feature type="compositionally biased region" description="Acidic residues" evidence="1">
    <location>
        <begin position="54"/>
        <end position="69"/>
    </location>
</feature>
<organism evidence="2 3">
    <name type="scientific">Linnemannia gamsii</name>
    <dbReference type="NCBI Taxonomy" id="64522"/>
    <lineage>
        <taxon>Eukaryota</taxon>
        <taxon>Fungi</taxon>
        <taxon>Fungi incertae sedis</taxon>
        <taxon>Mucoromycota</taxon>
        <taxon>Mortierellomycotina</taxon>
        <taxon>Mortierellomycetes</taxon>
        <taxon>Mortierellales</taxon>
        <taxon>Mortierellaceae</taxon>
        <taxon>Linnemannia</taxon>
    </lineage>
</organism>
<keyword evidence="3" id="KW-1185">Reference proteome</keyword>
<evidence type="ECO:0000313" key="2">
    <source>
        <dbReference type="EMBL" id="KAG0291221.1"/>
    </source>
</evidence>